<sequence length="115" mass="12794">MKLHLTAVFLCVAAQIACLSASGGPTSSCCLRVTDTKVHPKNIVGYKLQMSGLCPVQAVAFQTRKGKIICSEPEKEWVKRAMQKVDKEKAKRKRVRGNSAGRKAGRRKQKRKQRV</sequence>
<evidence type="ECO:0000259" key="4">
    <source>
        <dbReference type="SMART" id="SM00199"/>
    </source>
</evidence>
<feature type="region of interest" description="Disordered" evidence="2">
    <location>
        <begin position="82"/>
        <end position="115"/>
    </location>
</feature>
<evidence type="ECO:0000313" key="6">
    <source>
        <dbReference type="Proteomes" id="UP001046870"/>
    </source>
</evidence>
<dbReference type="PANTHER" id="PTHR12015:SF177">
    <property type="entry name" value="CHEMOKINE INTERLEUKIN-8-LIKE DOMAIN-CONTAINING PROTEIN"/>
    <property type="match status" value="1"/>
</dbReference>
<feature type="signal peptide" evidence="3">
    <location>
        <begin position="1"/>
        <end position="21"/>
    </location>
</feature>
<dbReference type="InterPro" id="IPR036048">
    <property type="entry name" value="Interleukin_8-like_sf"/>
</dbReference>
<dbReference type="PANTHER" id="PTHR12015">
    <property type="entry name" value="SMALL INDUCIBLE CYTOKINE A"/>
    <property type="match status" value="1"/>
</dbReference>
<dbReference type="Pfam" id="PF00048">
    <property type="entry name" value="IL8"/>
    <property type="match status" value="1"/>
</dbReference>
<organism evidence="5 6">
    <name type="scientific">Megalops atlanticus</name>
    <name type="common">Tarpon</name>
    <name type="synonym">Clupea gigantea</name>
    <dbReference type="NCBI Taxonomy" id="7932"/>
    <lineage>
        <taxon>Eukaryota</taxon>
        <taxon>Metazoa</taxon>
        <taxon>Chordata</taxon>
        <taxon>Craniata</taxon>
        <taxon>Vertebrata</taxon>
        <taxon>Euteleostomi</taxon>
        <taxon>Actinopterygii</taxon>
        <taxon>Neopterygii</taxon>
        <taxon>Teleostei</taxon>
        <taxon>Elopiformes</taxon>
        <taxon>Megalopidae</taxon>
        <taxon>Megalops</taxon>
    </lineage>
</organism>
<evidence type="ECO:0000313" key="5">
    <source>
        <dbReference type="EMBL" id="KAG7457095.1"/>
    </source>
</evidence>
<dbReference type="GO" id="GO:0006955">
    <property type="term" value="P:immune response"/>
    <property type="evidence" value="ECO:0007669"/>
    <property type="project" value="InterPro"/>
</dbReference>
<dbReference type="EMBL" id="JAFDVH010000022">
    <property type="protein sequence ID" value="KAG7457095.1"/>
    <property type="molecule type" value="Genomic_DNA"/>
</dbReference>
<dbReference type="Gene3D" id="2.40.50.40">
    <property type="match status" value="1"/>
</dbReference>
<dbReference type="GO" id="GO:0005615">
    <property type="term" value="C:extracellular space"/>
    <property type="evidence" value="ECO:0007669"/>
    <property type="project" value="UniProtKB-KW"/>
</dbReference>
<feature type="domain" description="Chemokine interleukin-8-like" evidence="4">
    <location>
        <begin position="26"/>
        <end position="85"/>
    </location>
</feature>
<dbReference type="SUPFAM" id="SSF54117">
    <property type="entry name" value="Interleukin 8-like chemokines"/>
    <property type="match status" value="1"/>
</dbReference>
<dbReference type="CDD" id="cd00272">
    <property type="entry name" value="Chemokine_CC"/>
    <property type="match status" value="1"/>
</dbReference>
<accession>A0A9D3PE78</accession>
<dbReference type="InterPro" id="IPR039809">
    <property type="entry name" value="Chemokine_b/g/d"/>
</dbReference>
<comment type="caution">
    <text evidence="5">The sequence shown here is derived from an EMBL/GenBank/DDBJ whole genome shotgun (WGS) entry which is preliminary data.</text>
</comment>
<dbReference type="InterPro" id="IPR001811">
    <property type="entry name" value="Chemokine_IL8-like_dom"/>
</dbReference>
<dbReference type="Proteomes" id="UP001046870">
    <property type="component" value="Chromosome 22"/>
</dbReference>
<dbReference type="SMART" id="SM00199">
    <property type="entry name" value="SCY"/>
    <property type="match status" value="1"/>
</dbReference>
<feature type="compositionally biased region" description="Basic residues" evidence="2">
    <location>
        <begin position="103"/>
        <end position="115"/>
    </location>
</feature>
<keyword evidence="3" id="KW-0732">Signal</keyword>
<proteinExistence type="predicted"/>
<gene>
    <name evidence="5" type="ORF">MATL_G00242840</name>
</gene>
<evidence type="ECO:0000256" key="1">
    <source>
        <dbReference type="ARBA" id="ARBA00022514"/>
    </source>
</evidence>
<dbReference type="GO" id="GO:0008009">
    <property type="term" value="F:chemokine activity"/>
    <property type="evidence" value="ECO:0007669"/>
    <property type="project" value="InterPro"/>
</dbReference>
<name>A0A9D3PE78_MEGAT</name>
<dbReference type="AlphaFoldDB" id="A0A9D3PE78"/>
<reference evidence="5" key="1">
    <citation type="submission" date="2021-01" db="EMBL/GenBank/DDBJ databases">
        <authorList>
            <person name="Zahm M."/>
            <person name="Roques C."/>
            <person name="Cabau C."/>
            <person name="Klopp C."/>
            <person name="Donnadieu C."/>
            <person name="Jouanno E."/>
            <person name="Lampietro C."/>
            <person name="Louis A."/>
            <person name="Herpin A."/>
            <person name="Echchiki A."/>
            <person name="Berthelot C."/>
            <person name="Parey E."/>
            <person name="Roest-Crollius H."/>
            <person name="Braasch I."/>
            <person name="Postlethwait J."/>
            <person name="Bobe J."/>
            <person name="Montfort J."/>
            <person name="Bouchez O."/>
            <person name="Begum T."/>
            <person name="Mejri S."/>
            <person name="Adams A."/>
            <person name="Chen W.-J."/>
            <person name="Guiguen Y."/>
        </authorList>
    </citation>
    <scope>NUCLEOTIDE SEQUENCE</scope>
    <source>
        <strain evidence="5">YG-15Mar2019-1</strain>
        <tissue evidence="5">Brain</tissue>
    </source>
</reference>
<keyword evidence="6" id="KW-1185">Reference proteome</keyword>
<evidence type="ECO:0000256" key="2">
    <source>
        <dbReference type="SAM" id="MobiDB-lite"/>
    </source>
</evidence>
<keyword evidence="1" id="KW-0202">Cytokine</keyword>
<protein>
    <recommendedName>
        <fullName evidence="4">Chemokine interleukin-8-like domain-containing protein</fullName>
    </recommendedName>
</protein>
<feature type="chain" id="PRO_5039696938" description="Chemokine interleukin-8-like domain-containing protein" evidence="3">
    <location>
        <begin position="22"/>
        <end position="115"/>
    </location>
</feature>
<dbReference type="OrthoDB" id="8900217at2759"/>
<evidence type="ECO:0000256" key="3">
    <source>
        <dbReference type="SAM" id="SignalP"/>
    </source>
</evidence>